<dbReference type="GO" id="GO:0033617">
    <property type="term" value="P:mitochondrial respiratory chain complex IV assembly"/>
    <property type="evidence" value="ECO:0007669"/>
    <property type="project" value="TreeGrafter"/>
</dbReference>
<dbReference type="PANTHER" id="PTHR17130">
    <property type="entry name" value="MITOCHONDRIAL OUTER MEMBRANE PROTEIN 25"/>
    <property type="match status" value="1"/>
</dbReference>
<evidence type="ECO:0000256" key="4">
    <source>
        <dbReference type="ARBA" id="ARBA00022692"/>
    </source>
</evidence>
<evidence type="ECO:0000313" key="9">
    <source>
        <dbReference type="EMBL" id="ESO91944.1"/>
    </source>
</evidence>
<keyword evidence="6" id="KW-1133">Transmembrane helix</keyword>
<organism evidence="9 10">
    <name type="scientific">Lottia gigantea</name>
    <name type="common">Giant owl limpet</name>
    <dbReference type="NCBI Taxonomy" id="225164"/>
    <lineage>
        <taxon>Eukaryota</taxon>
        <taxon>Metazoa</taxon>
        <taxon>Spiralia</taxon>
        <taxon>Lophotrochozoa</taxon>
        <taxon>Mollusca</taxon>
        <taxon>Gastropoda</taxon>
        <taxon>Patellogastropoda</taxon>
        <taxon>Lottioidea</taxon>
        <taxon>Lottiidae</taxon>
        <taxon>Lottia</taxon>
    </lineage>
</organism>
<dbReference type="RefSeq" id="XP_009057257.1">
    <property type="nucleotide sequence ID" value="XM_009059009.1"/>
</dbReference>
<dbReference type="InterPro" id="IPR020164">
    <property type="entry name" value="Cyt_c_Oxase_assmbl_COX16"/>
</dbReference>
<evidence type="ECO:0000256" key="6">
    <source>
        <dbReference type="ARBA" id="ARBA00022989"/>
    </source>
</evidence>
<keyword evidence="10" id="KW-1185">Reference proteome</keyword>
<comment type="subcellular location">
    <subcellularLocation>
        <location evidence="1">Mitochondrion inner membrane</location>
        <topology evidence="1">Single-pass membrane protein</topology>
    </subcellularLocation>
</comment>
<dbReference type="KEGG" id="lgi:LOTGIDRAFT_233255"/>
<name>V4BSK4_LOTGI</name>
<dbReference type="OMA" id="FKYGVPF"/>
<sequence length="108" mass="13288">MNVNKLFSRRWAQWKEQLQKQTKSKFFREGLPFILFVVIGSFGLKEICSIRYEFKTTVETVQVPISEEEYQERNKHEKELVESYKKIDYEKWRNKRIWRESDEGKKFS</sequence>
<evidence type="ECO:0000256" key="5">
    <source>
        <dbReference type="ARBA" id="ARBA00022792"/>
    </source>
</evidence>
<evidence type="ECO:0000256" key="1">
    <source>
        <dbReference type="ARBA" id="ARBA00004434"/>
    </source>
</evidence>
<accession>V4BSK4</accession>
<gene>
    <name evidence="9" type="ORF">LOTGIDRAFT_233255</name>
</gene>
<dbReference type="EMBL" id="KB202163">
    <property type="protein sequence ID" value="ESO91944.1"/>
    <property type="molecule type" value="Genomic_DNA"/>
</dbReference>
<dbReference type="CTD" id="20249202"/>
<keyword evidence="8" id="KW-0472">Membrane</keyword>
<comment type="similarity">
    <text evidence="2">Belongs to the COX16 family.</text>
</comment>
<dbReference type="Pfam" id="PF14138">
    <property type="entry name" value="COX16"/>
    <property type="match status" value="1"/>
</dbReference>
<dbReference type="HOGENOM" id="CLU_2199942_0_0_1"/>
<keyword evidence="4" id="KW-0812">Transmembrane</keyword>
<dbReference type="GO" id="GO:0005743">
    <property type="term" value="C:mitochondrial inner membrane"/>
    <property type="evidence" value="ECO:0007669"/>
    <property type="project" value="UniProtKB-SubCell"/>
</dbReference>
<evidence type="ECO:0000256" key="3">
    <source>
        <dbReference type="ARBA" id="ARBA00021814"/>
    </source>
</evidence>
<proteinExistence type="inferred from homology"/>
<evidence type="ECO:0000313" key="10">
    <source>
        <dbReference type="Proteomes" id="UP000030746"/>
    </source>
</evidence>
<evidence type="ECO:0000256" key="8">
    <source>
        <dbReference type="ARBA" id="ARBA00023136"/>
    </source>
</evidence>
<evidence type="ECO:0000256" key="2">
    <source>
        <dbReference type="ARBA" id="ARBA00008370"/>
    </source>
</evidence>
<keyword evidence="7" id="KW-0496">Mitochondrion</keyword>
<keyword evidence="5" id="KW-0999">Mitochondrion inner membrane</keyword>
<dbReference type="Proteomes" id="UP000030746">
    <property type="component" value="Unassembled WGS sequence"/>
</dbReference>
<dbReference type="AlphaFoldDB" id="V4BSK4"/>
<evidence type="ECO:0000256" key="7">
    <source>
        <dbReference type="ARBA" id="ARBA00023128"/>
    </source>
</evidence>
<dbReference type="GeneID" id="20249202"/>
<dbReference type="OrthoDB" id="5516033at2759"/>
<protein>
    <recommendedName>
        <fullName evidence="3">Cytochrome c oxidase assembly protein COX16 homolog, mitochondrial</fullName>
    </recommendedName>
</protein>
<reference evidence="9 10" key="1">
    <citation type="journal article" date="2013" name="Nature">
        <title>Insights into bilaterian evolution from three spiralian genomes.</title>
        <authorList>
            <person name="Simakov O."/>
            <person name="Marletaz F."/>
            <person name="Cho S.J."/>
            <person name="Edsinger-Gonzales E."/>
            <person name="Havlak P."/>
            <person name="Hellsten U."/>
            <person name="Kuo D.H."/>
            <person name="Larsson T."/>
            <person name="Lv J."/>
            <person name="Arendt D."/>
            <person name="Savage R."/>
            <person name="Osoegawa K."/>
            <person name="de Jong P."/>
            <person name="Grimwood J."/>
            <person name="Chapman J.A."/>
            <person name="Shapiro H."/>
            <person name="Aerts A."/>
            <person name="Otillar R.P."/>
            <person name="Terry A.Y."/>
            <person name="Boore J.L."/>
            <person name="Grigoriev I.V."/>
            <person name="Lindberg D.R."/>
            <person name="Seaver E.C."/>
            <person name="Weisblat D.A."/>
            <person name="Putnam N.H."/>
            <person name="Rokhsar D.S."/>
        </authorList>
    </citation>
    <scope>NUCLEOTIDE SEQUENCE [LARGE SCALE GENOMIC DNA]</scope>
</reference>
<dbReference type="PANTHER" id="PTHR17130:SF14">
    <property type="entry name" value="CYTOCHROME C OXIDASE ASSEMBLY PROTEIN COX16 HOMOLOG, MITOCHONDRIAL"/>
    <property type="match status" value="1"/>
</dbReference>